<evidence type="ECO:0000256" key="3">
    <source>
        <dbReference type="ARBA" id="ARBA00022692"/>
    </source>
</evidence>
<evidence type="ECO:0000313" key="8">
    <source>
        <dbReference type="EMBL" id="SAM05724.1"/>
    </source>
</evidence>
<evidence type="ECO:0008006" key="10">
    <source>
        <dbReference type="Google" id="ProtNLM"/>
    </source>
</evidence>
<proteinExistence type="predicted"/>
<feature type="transmembrane region" description="Helical" evidence="7">
    <location>
        <begin position="319"/>
        <end position="343"/>
    </location>
</feature>
<keyword evidence="4 7" id="KW-1133">Transmembrane helix</keyword>
<dbReference type="SUPFAM" id="SSF103473">
    <property type="entry name" value="MFS general substrate transporter"/>
    <property type="match status" value="1"/>
</dbReference>
<keyword evidence="9" id="KW-1185">Reference proteome</keyword>
<feature type="transmembrane region" description="Helical" evidence="7">
    <location>
        <begin position="162"/>
        <end position="181"/>
    </location>
</feature>
<dbReference type="PANTHER" id="PTHR43791:SF64">
    <property type="entry name" value="MAJOR FACILITATOR SUPERFAMILY (MFS) PROFILE DOMAIN-CONTAINING PROTEIN"/>
    <property type="match status" value="1"/>
</dbReference>
<name>A0A168QXH0_ABSGL</name>
<comment type="subcellular location">
    <subcellularLocation>
        <location evidence="1">Membrane</location>
        <topology evidence="1">Multi-pass membrane protein</topology>
    </subcellularLocation>
</comment>
<organism evidence="8">
    <name type="scientific">Absidia glauca</name>
    <name type="common">Pin mould</name>
    <dbReference type="NCBI Taxonomy" id="4829"/>
    <lineage>
        <taxon>Eukaryota</taxon>
        <taxon>Fungi</taxon>
        <taxon>Fungi incertae sedis</taxon>
        <taxon>Mucoromycota</taxon>
        <taxon>Mucoromycotina</taxon>
        <taxon>Mucoromycetes</taxon>
        <taxon>Mucorales</taxon>
        <taxon>Cunninghamellaceae</taxon>
        <taxon>Absidia</taxon>
    </lineage>
</organism>
<feature type="transmembrane region" description="Helical" evidence="7">
    <location>
        <begin position="418"/>
        <end position="438"/>
    </location>
</feature>
<dbReference type="STRING" id="4829.A0A168QXH0"/>
<feature type="transmembrane region" description="Helical" evidence="7">
    <location>
        <begin position="255"/>
        <end position="276"/>
    </location>
</feature>
<dbReference type="InParanoid" id="A0A168QXH0"/>
<dbReference type="OrthoDB" id="3639251at2759"/>
<feature type="transmembrane region" description="Helical" evidence="7">
    <location>
        <begin position="288"/>
        <end position="307"/>
    </location>
</feature>
<feature type="transmembrane region" description="Helical" evidence="7">
    <location>
        <begin position="131"/>
        <end position="156"/>
    </location>
</feature>
<dbReference type="GO" id="GO:0022857">
    <property type="term" value="F:transmembrane transporter activity"/>
    <property type="evidence" value="ECO:0007669"/>
    <property type="project" value="InterPro"/>
</dbReference>
<evidence type="ECO:0000256" key="5">
    <source>
        <dbReference type="ARBA" id="ARBA00023136"/>
    </source>
</evidence>
<evidence type="ECO:0000256" key="7">
    <source>
        <dbReference type="SAM" id="Phobius"/>
    </source>
</evidence>
<feature type="transmembrane region" description="Helical" evidence="7">
    <location>
        <begin position="97"/>
        <end position="119"/>
    </location>
</feature>
<protein>
    <recommendedName>
        <fullName evidence="10">Major facilitator superfamily (MFS) profile domain-containing protein</fullName>
    </recommendedName>
</protein>
<gene>
    <name evidence="8" type="primary">ABSGL_11599.1 scaffold 12295</name>
</gene>
<dbReference type="InterPro" id="IPR011701">
    <property type="entry name" value="MFS"/>
</dbReference>
<dbReference type="OMA" id="SWHIWAL"/>
<dbReference type="Gene3D" id="1.20.1250.20">
    <property type="entry name" value="MFS general substrate transporter like domains"/>
    <property type="match status" value="2"/>
</dbReference>
<dbReference type="Pfam" id="PF07690">
    <property type="entry name" value="MFS_1"/>
    <property type="match status" value="1"/>
</dbReference>
<keyword evidence="5 7" id="KW-0472">Membrane</keyword>
<dbReference type="PANTHER" id="PTHR43791">
    <property type="entry name" value="PERMEASE-RELATED"/>
    <property type="match status" value="1"/>
</dbReference>
<reference evidence="8" key="1">
    <citation type="submission" date="2016-04" db="EMBL/GenBank/DDBJ databases">
        <authorList>
            <person name="Evans L.H."/>
            <person name="Alamgir A."/>
            <person name="Owens N."/>
            <person name="Weber N.D."/>
            <person name="Virtaneva K."/>
            <person name="Barbian K."/>
            <person name="Babar A."/>
            <person name="Rosenke K."/>
        </authorList>
    </citation>
    <scope>NUCLEOTIDE SEQUENCE [LARGE SCALE GENOMIC DNA]</scope>
    <source>
        <strain evidence="8">CBS 101.48</strain>
    </source>
</reference>
<dbReference type="GO" id="GO:0016020">
    <property type="term" value="C:membrane"/>
    <property type="evidence" value="ECO:0007669"/>
    <property type="project" value="UniProtKB-SubCell"/>
</dbReference>
<sequence length="475" mass="53619">MHNEEDPDHQRPLLSTEHQQDNVAAFPSFGNNNNDDDGDTINDKQRERALVARLDKRLLLFAMFSNMVKTMDNVNLGTAFVSGMEKDLGIVGTQYNLMFVCFMSGYLIMQIPSNAFLAHYRPSRYLPALELVWCILTLIMAGVQSVQAVFVIRFFLGLAEAGCFPGIIFLQCLALLAAHSADSYRLSFWKRWREYWGSVAVSGYLYLPDDIRNTKWLNHMERELAMKRLTREGRADNAAKWNFGKVVRTLFTNKYIYLLVSTWSLLNLALGASHVLGIVAKRSGYDAIAANLFTTPDMLISMVAVLCNGLLSDHYRTRLCLLAIFVQPFGFLYSGFILAHAGLAASQPIVMTWANELIVDRDVRAIAIAIMNTCSSLMYTWSPLVLWPVTGEKQNKHHMDMKLTLLCLTDAPYYRRGFVSSVCFTVVFLCGVGLIEWIKLKSRNENFKEPSNDDEIQLLPKGESTSDGSNEHLIA</sequence>
<keyword evidence="2" id="KW-0813">Transport</keyword>
<evidence type="ECO:0000256" key="6">
    <source>
        <dbReference type="SAM" id="MobiDB-lite"/>
    </source>
</evidence>
<dbReference type="EMBL" id="LT554468">
    <property type="protein sequence ID" value="SAM05724.1"/>
    <property type="molecule type" value="Genomic_DNA"/>
</dbReference>
<dbReference type="Proteomes" id="UP000078561">
    <property type="component" value="Unassembled WGS sequence"/>
</dbReference>
<evidence type="ECO:0000256" key="1">
    <source>
        <dbReference type="ARBA" id="ARBA00004141"/>
    </source>
</evidence>
<accession>A0A168QXH0</accession>
<dbReference type="InterPro" id="IPR036259">
    <property type="entry name" value="MFS_trans_sf"/>
</dbReference>
<keyword evidence="3 7" id="KW-0812">Transmembrane</keyword>
<evidence type="ECO:0000256" key="2">
    <source>
        <dbReference type="ARBA" id="ARBA00022448"/>
    </source>
</evidence>
<dbReference type="AlphaFoldDB" id="A0A168QXH0"/>
<feature type="region of interest" description="Disordered" evidence="6">
    <location>
        <begin position="450"/>
        <end position="475"/>
    </location>
</feature>
<evidence type="ECO:0000256" key="4">
    <source>
        <dbReference type="ARBA" id="ARBA00022989"/>
    </source>
</evidence>
<evidence type="ECO:0000313" key="9">
    <source>
        <dbReference type="Proteomes" id="UP000078561"/>
    </source>
</evidence>